<keyword evidence="2" id="KW-1185">Reference proteome</keyword>
<sequence>MENSLEVREQVVLCGPARFVVWCRLVHGLQSRKELEILVECNLYCRCDLDVQAAGRNLFCECVKMYAPVWGNACCYMPELVTVLM</sequence>
<dbReference type="AlphaFoldDB" id="A0A2Z7D2X2"/>
<dbReference type="EMBL" id="KQ989898">
    <property type="protein sequence ID" value="KZV53942.1"/>
    <property type="molecule type" value="Genomic_DNA"/>
</dbReference>
<accession>A0A2Z7D2X2</accession>
<evidence type="ECO:0000313" key="1">
    <source>
        <dbReference type="EMBL" id="KZV53942.1"/>
    </source>
</evidence>
<gene>
    <name evidence="1" type="ORF">F511_44150</name>
</gene>
<evidence type="ECO:0000313" key="2">
    <source>
        <dbReference type="Proteomes" id="UP000250235"/>
    </source>
</evidence>
<organism evidence="1 2">
    <name type="scientific">Dorcoceras hygrometricum</name>
    <dbReference type="NCBI Taxonomy" id="472368"/>
    <lineage>
        <taxon>Eukaryota</taxon>
        <taxon>Viridiplantae</taxon>
        <taxon>Streptophyta</taxon>
        <taxon>Embryophyta</taxon>
        <taxon>Tracheophyta</taxon>
        <taxon>Spermatophyta</taxon>
        <taxon>Magnoliopsida</taxon>
        <taxon>eudicotyledons</taxon>
        <taxon>Gunneridae</taxon>
        <taxon>Pentapetalae</taxon>
        <taxon>asterids</taxon>
        <taxon>lamiids</taxon>
        <taxon>Lamiales</taxon>
        <taxon>Gesneriaceae</taxon>
        <taxon>Didymocarpoideae</taxon>
        <taxon>Trichosporeae</taxon>
        <taxon>Loxocarpinae</taxon>
        <taxon>Dorcoceras</taxon>
    </lineage>
</organism>
<proteinExistence type="predicted"/>
<protein>
    <submittedName>
        <fullName evidence="1">Uncharacterized protein</fullName>
    </submittedName>
</protein>
<name>A0A2Z7D2X2_9LAMI</name>
<dbReference type="Proteomes" id="UP000250235">
    <property type="component" value="Unassembled WGS sequence"/>
</dbReference>
<reference evidence="1 2" key="1">
    <citation type="journal article" date="2015" name="Proc. Natl. Acad. Sci. U.S.A.">
        <title>The resurrection genome of Boea hygrometrica: A blueprint for survival of dehydration.</title>
        <authorList>
            <person name="Xiao L."/>
            <person name="Yang G."/>
            <person name="Zhang L."/>
            <person name="Yang X."/>
            <person name="Zhao S."/>
            <person name="Ji Z."/>
            <person name="Zhou Q."/>
            <person name="Hu M."/>
            <person name="Wang Y."/>
            <person name="Chen M."/>
            <person name="Xu Y."/>
            <person name="Jin H."/>
            <person name="Xiao X."/>
            <person name="Hu G."/>
            <person name="Bao F."/>
            <person name="Hu Y."/>
            <person name="Wan P."/>
            <person name="Li L."/>
            <person name="Deng X."/>
            <person name="Kuang T."/>
            <person name="Xiang C."/>
            <person name="Zhu J.K."/>
            <person name="Oliver M.J."/>
            <person name="He Y."/>
        </authorList>
    </citation>
    <scope>NUCLEOTIDE SEQUENCE [LARGE SCALE GENOMIC DNA]</scope>
    <source>
        <strain evidence="2">cv. XS01</strain>
    </source>
</reference>